<sequence length="117" mass="12412">MTTVARDDPWLARDKLYHVLFCLFTTLLFSHLASLTKSGFLRRHSLLVGSIASLLAGAAKEAADQLGIFPSDGASAKDALADVLGVLIAACAVSLCRRRSSTRPTPETGQHSVASMV</sequence>
<keyword evidence="1" id="KW-0472">Membrane</keyword>
<organism evidence="2 3">
    <name type="scientific">Rhodamnia argentea</name>
    <dbReference type="NCBI Taxonomy" id="178133"/>
    <lineage>
        <taxon>Eukaryota</taxon>
        <taxon>Viridiplantae</taxon>
        <taxon>Streptophyta</taxon>
        <taxon>Embryophyta</taxon>
        <taxon>Tracheophyta</taxon>
        <taxon>Spermatophyta</taxon>
        <taxon>Magnoliopsida</taxon>
        <taxon>eudicotyledons</taxon>
        <taxon>Gunneridae</taxon>
        <taxon>Pentapetalae</taxon>
        <taxon>rosids</taxon>
        <taxon>malvids</taxon>
        <taxon>Myrtales</taxon>
        <taxon>Myrtaceae</taxon>
        <taxon>Myrtoideae</taxon>
        <taxon>Myrteae</taxon>
        <taxon>Australasian group</taxon>
        <taxon>Rhodamnia</taxon>
    </lineage>
</organism>
<dbReference type="GeneID" id="115737870"/>
<proteinExistence type="predicted"/>
<evidence type="ECO:0000313" key="3">
    <source>
        <dbReference type="RefSeq" id="XP_030526115.1"/>
    </source>
</evidence>
<keyword evidence="1" id="KW-1133">Transmembrane helix</keyword>
<evidence type="ECO:0000313" key="2">
    <source>
        <dbReference type="Proteomes" id="UP000827889"/>
    </source>
</evidence>
<keyword evidence="2" id="KW-1185">Reference proteome</keyword>
<accession>A0A8B8NUC2</accession>
<dbReference type="PANTHER" id="PTHR35462:SF2">
    <property type="entry name" value="TRANSMEMBRANE PROTEIN"/>
    <property type="match status" value="1"/>
</dbReference>
<dbReference type="OrthoDB" id="772152at2759"/>
<dbReference type="KEGG" id="rarg:115737870"/>
<dbReference type="RefSeq" id="XP_030526115.1">
    <property type="nucleotide sequence ID" value="XM_030670255.2"/>
</dbReference>
<gene>
    <name evidence="3" type="primary">LOC115737870</name>
</gene>
<keyword evidence="1" id="KW-0812">Transmembrane</keyword>
<name>A0A8B8NUC2_9MYRT</name>
<reference evidence="3" key="1">
    <citation type="submission" date="2025-08" db="UniProtKB">
        <authorList>
            <consortium name="RefSeq"/>
        </authorList>
    </citation>
    <scope>IDENTIFICATION</scope>
    <source>
        <tissue evidence="3">Leaf</tissue>
    </source>
</reference>
<protein>
    <submittedName>
        <fullName evidence="3">Uncharacterized protein LOC115737870</fullName>
    </submittedName>
</protein>
<feature type="transmembrane region" description="Helical" evidence="1">
    <location>
        <begin position="16"/>
        <end position="33"/>
    </location>
</feature>
<feature type="transmembrane region" description="Helical" evidence="1">
    <location>
        <begin position="79"/>
        <end position="96"/>
    </location>
</feature>
<dbReference type="Proteomes" id="UP000827889">
    <property type="component" value="Chromosome 8"/>
</dbReference>
<evidence type="ECO:0000256" key="1">
    <source>
        <dbReference type="SAM" id="Phobius"/>
    </source>
</evidence>
<dbReference type="PANTHER" id="PTHR35462">
    <property type="match status" value="1"/>
</dbReference>
<dbReference type="AlphaFoldDB" id="A0A8B8NUC2"/>